<accession>A0A939GXN8</accession>
<dbReference type="Proteomes" id="UP000664731">
    <property type="component" value="Unassembled WGS sequence"/>
</dbReference>
<dbReference type="GO" id="GO:0003824">
    <property type="term" value="F:catalytic activity"/>
    <property type="evidence" value="ECO:0007669"/>
    <property type="project" value="UniProtKB-ARBA"/>
</dbReference>
<name>A0A939GXN8_9BURK</name>
<dbReference type="InterPro" id="IPR001753">
    <property type="entry name" value="Enoyl-CoA_hydra/iso"/>
</dbReference>
<reference evidence="2" key="1">
    <citation type="submission" date="2021-03" db="EMBL/GenBank/DDBJ databases">
        <title>Comamonas denitrificans.</title>
        <authorList>
            <person name="Finster K."/>
        </authorList>
    </citation>
    <scope>NUCLEOTIDE SEQUENCE</scope>
    <source>
        <strain evidence="2">MM2021_4</strain>
    </source>
</reference>
<dbReference type="CDD" id="cd06558">
    <property type="entry name" value="crotonase-like"/>
    <property type="match status" value="1"/>
</dbReference>
<dbReference type="AlphaFoldDB" id="A0A939GXN8"/>
<evidence type="ECO:0000313" key="2">
    <source>
        <dbReference type="EMBL" id="MBO1248519.1"/>
    </source>
</evidence>
<dbReference type="InterPro" id="IPR014748">
    <property type="entry name" value="Enoyl-CoA_hydra_C"/>
</dbReference>
<comment type="caution">
    <text evidence="2">The sequence shown here is derived from an EMBL/GenBank/DDBJ whole genome shotgun (WGS) entry which is preliminary data.</text>
</comment>
<dbReference type="InterPro" id="IPR029045">
    <property type="entry name" value="ClpP/crotonase-like_dom_sf"/>
</dbReference>
<evidence type="ECO:0000313" key="3">
    <source>
        <dbReference type="Proteomes" id="UP000664731"/>
    </source>
</evidence>
<dbReference type="Pfam" id="PF00378">
    <property type="entry name" value="ECH_1"/>
    <property type="match status" value="1"/>
</dbReference>
<evidence type="ECO:0000256" key="1">
    <source>
        <dbReference type="ARBA" id="ARBA00005254"/>
    </source>
</evidence>
<dbReference type="SUPFAM" id="SSF52096">
    <property type="entry name" value="ClpP/crotonase"/>
    <property type="match status" value="1"/>
</dbReference>
<sequence>MTSLPDPIDNPEALLQTRDARGVVRLTLNRPDVRNAFDEPLIALIRRTFEALAQDDSVRVIVLDAVGSLFCAGADIGWMRRAAARDQAANLEDARQFAGMMHAMASCPHPVVARIQGAAYGGGVGLACAADIAIASDKALFSVSEARFGILPAVIGPYVVNTVGLRQARRLALTAAPVNAAEALAMGLVHQVTTPEALDAAVETTIGQLLNNGPKALTEIKRLMDQLEVGPITESVRELTAHTISRVRSGSEAREGFAAFVAKQPAPWVPPTQG</sequence>
<dbReference type="PANTHER" id="PTHR42964:SF1">
    <property type="entry name" value="POLYKETIDE BIOSYNTHESIS ENOYL-COA HYDRATASE PKSH-RELATED"/>
    <property type="match status" value="1"/>
</dbReference>
<protein>
    <submittedName>
        <fullName evidence="2">Enoyl-CoA hydratase/isomerase family protein</fullName>
    </submittedName>
</protein>
<dbReference type="PANTHER" id="PTHR42964">
    <property type="entry name" value="ENOYL-COA HYDRATASE"/>
    <property type="match status" value="1"/>
</dbReference>
<comment type="similarity">
    <text evidence="1">Belongs to the enoyl-CoA hydratase/isomerase family.</text>
</comment>
<dbReference type="InterPro" id="IPR051683">
    <property type="entry name" value="Enoyl-CoA_Hydratase/Isomerase"/>
</dbReference>
<proteinExistence type="inferred from homology"/>
<dbReference type="EMBL" id="JAFNME010000002">
    <property type="protein sequence ID" value="MBO1248519.1"/>
    <property type="molecule type" value="Genomic_DNA"/>
</dbReference>
<organism evidence="2 3">
    <name type="scientific">Comamonas denitrificans</name>
    <dbReference type="NCBI Taxonomy" id="117506"/>
    <lineage>
        <taxon>Bacteria</taxon>
        <taxon>Pseudomonadati</taxon>
        <taxon>Pseudomonadota</taxon>
        <taxon>Betaproteobacteria</taxon>
        <taxon>Burkholderiales</taxon>
        <taxon>Comamonadaceae</taxon>
        <taxon>Comamonas</taxon>
    </lineage>
</organism>
<keyword evidence="3" id="KW-1185">Reference proteome</keyword>
<dbReference type="RefSeq" id="WP_207574067.1">
    <property type="nucleotide sequence ID" value="NZ_JAFNME010000002.1"/>
</dbReference>
<dbReference type="Gene3D" id="3.90.226.10">
    <property type="entry name" value="2-enoyl-CoA Hydratase, Chain A, domain 1"/>
    <property type="match status" value="1"/>
</dbReference>
<dbReference type="Gene3D" id="1.10.12.10">
    <property type="entry name" value="Lyase 2-enoyl-coa Hydratase, Chain A, domain 2"/>
    <property type="match status" value="1"/>
</dbReference>
<gene>
    <name evidence="2" type="ORF">J1777_01520</name>
</gene>